<dbReference type="RefSeq" id="WP_330973263.1">
    <property type="nucleotide sequence ID" value="NZ_JAZGLY010000001.1"/>
</dbReference>
<feature type="domain" description="Carbohydrate kinase PfkB" evidence="4">
    <location>
        <begin position="18"/>
        <end position="277"/>
    </location>
</feature>
<keyword evidence="2 5" id="KW-0808">Transferase</keyword>
<dbReference type="CDD" id="cd01167">
    <property type="entry name" value="bac_FRK"/>
    <property type="match status" value="1"/>
</dbReference>
<dbReference type="SUPFAM" id="SSF53613">
    <property type="entry name" value="Ribokinase-like"/>
    <property type="match status" value="1"/>
</dbReference>
<dbReference type="InterPro" id="IPR011611">
    <property type="entry name" value="PfkB_dom"/>
</dbReference>
<protein>
    <submittedName>
        <fullName evidence="5">Carbohydrate kinase</fullName>
        <ecNumber evidence="5">2.7.1.-</ecNumber>
    </submittedName>
</protein>
<evidence type="ECO:0000313" key="6">
    <source>
        <dbReference type="Proteomes" id="UP001357452"/>
    </source>
</evidence>
<dbReference type="PANTHER" id="PTHR43085:SF57">
    <property type="entry name" value="CARBOHYDRATE KINASE PFKB DOMAIN-CONTAINING PROTEIN"/>
    <property type="match status" value="1"/>
</dbReference>
<dbReference type="EMBL" id="JAZGLY010000001">
    <property type="protein sequence ID" value="MEE6185856.1"/>
    <property type="molecule type" value="Genomic_DNA"/>
</dbReference>
<name>A0ABU7RD10_9BACT</name>
<proteinExistence type="inferred from homology"/>
<comment type="similarity">
    <text evidence="1">Belongs to the carbohydrate kinase PfkB family.</text>
</comment>
<dbReference type="InterPro" id="IPR050306">
    <property type="entry name" value="PfkB_Carbo_kinase"/>
</dbReference>
<organism evidence="5 6">
    <name type="scientific">Niabella digestorum</name>
    <dbReference type="NCBI Taxonomy" id="3117701"/>
    <lineage>
        <taxon>Bacteria</taxon>
        <taxon>Pseudomonadati</taxon>
        <taxon>Bacteroidota</taxon>
        <taxon>Chitinophagia</taxon>
        <taxon>Chitinophagales</taxon>
        <taxon>Chitinophagaceae</taxon>
        <taxon>Niabella</taxon>
    </lineage>
</organism>
<evidence type="ECO:0000256" key="1">
    <source>
        <dbReference type="ARBA" id="ARBA00010688"/>
    </source>
</evidence>
<keyword evidence="3 5" id="KW-0418">Kinase</keyword>
<dbReference type="PROSITE" id="PS00584">
    <property type="entry name" value="PFKB_KINASES_2"/>
    <property type="match status" value="1"/>
</dbReference>
<dbReference type="PANTHER" id="PTHR43085">
    <property type="entry name" value="HEXOKINASE FAMILY MEMBER"/>
    <property type="match status" value="1"/>
</dbReference>
<dbReference type="InterPro" id="IPR029056">
    <property type="entry name" value="Ribokinase-like"/>
</dbReference>
<dbReference type="EC" id="2.7.1.-" evidence="5"/>
<evidence type="ECO:0000256" key="2">
    <source>
        <dbReference type="ARBA" id="ARBA00022679"/>
    </source>
</evidence>
<dbReference type="Gene3D" id="3.40.1190.20">
    <property type="match status" value="1"/>
</dbReference>
<dbReference type="InterPro" id="IPR002173">
    <property type="entry name" value="Carboh/pur_kinase_PfkB_CS"/>
</dbReference>
<dbReference type="GO" id="GO:0016301">
    <property type="term" value="F:kinase activity"/>
    <property type="evidence" value="ECO:0007669"/>
    <property type="project" value="UniProtKB-KW"/>
</dbReference>
<sequence length="289" mass="31961">MNAICFGEILWDILPTGKVPGGAPMNVCYHLNRLGQQAALISKIGDDENGKELIRFLQDHQVVTSHIQTDAEKPTGTVIATQIGNEMEYDIVQPVAWDYIDITPSLLQMVKEADYFICGSLLARSEHSRTTLFELLKSAKNKIVDINLRPPHYTKDTVTALLQQADILKLNDHELTLIASWYTDTDTFEKQVHILSSTFTIPTILVTKGAHGATLFYQEQFYNHNGYKVQVADTIGSGDAFLAGFLSQHVSGTLPDASLDFACRIGAFVASKKGACPDYTLQDILNVIQ</sequence>
<comment type="caution">
    <text evidence="5">The sequence shown here is derived from an EMBL/GenBank/DDBJ whole genome shotgun (WGS) entry which is preliminary data.</text>
</comment>
<dbReference type="Pfam" id="PF00294">
    <property type="entry name" value="PfkB"/>
    <property type="match status" value="1"/>
</dbReference>
<evidence type="ECO:0000259" key="4">
    <source>
        <dbReference type="Pfam" id="PF00294"/>
    </source>
</evidence>
<reference evidence="5 6" key="1">
    <citation type="submission" date="2024-01" db="EMBL/GenBank/DDBJ databases">
        <title>Niabella digestum sp. nov., isolated from waste digestion system.</title>
        <authorList>
            <person name="Zhang L."/>
        </authorList>
    </citation>
    <scope>NUCLEOTIDE SEQUENCE [LARGE SCALE GENOMIC DNA]</scope>
    <source>
        <strain evidence="5 6">A18</strain>
    </source>
</reference>
<evidence type="ECO:0000256" key="3">
    <source>
        <dbReference type="ARBA" id="ARBA00022777"/>
    </source>
</evidence>
<dbReference type="Proteomes" id="UP001357452">
    <property type="component" value="Unassembled WGS sequence"/>
</dbReference>
<accession>A0ABU7RD10</accession>
<evidence type="ECO:0000313" key="5">
    <source>
        <dbReference type="EMBL" id="MEE6185856.1"/>
    </source>
</evidence>
<gene>
    <name evidence="5" type="ORF">V2H41_01085</name>
</gene>
<keyword evidence="6" id="KW-1185">Reference proteome</keyword>